<dbReference type="EMBL" id="JAINUG010000674">
    <property type="protein sequence ID" value="KAJ8362399.1"/>
    <property type="molecule type" value="Genomic_DNA"/>
</dbReference>
<name>A0AAD7R4B8_9TELE</name>
<reference evidence="2" key="1">
    <citation type="journal article" date="2023" name="Science">
        <title>Genome structures resolve the early diversification of teleost fishes.</title>
        <authorList>
            <person name="Parey E."/>
            <person name="Louis A."/>
            <person name="Montfort J."/>
            <person name="Bouchez O."/>
            <person name="Roques C."/>
            <person name="Iampietro C."/>
            <person name="Lluch J."/>
            <person name="Castinel A."/>
            <person name="Donnadieu C."/>
            <person name="Desvignes T."/>
            <person name="Floi Bucao C."/>
            <person name="Jouanno E."/>
            <person name="Wen M."/>
            <person name="Mejri S."/>
            <person name="Dirks R."/>
            <person name="Jansen H."/>
            <person name="Henkel C."/>
            <person name="Chen W.J."/>
            <person name="Zahm M."/>
            <person name="Cabau C."/>
            <person name="Klopp C."/>
            <person name="Thompson A.W."/>
            <person name="Robinson-Rechavi M."/>
            <person name="Braasch I."/>
            <person name="Lecointre G."/>
            <person name="Bobe J."/>
            <person name="Postlethwait J.H."/>
            <person name="Berthelot C."/>
            <person name="Roest Crollius H."/>
            <person name="Guiguen Y."/>
        </authorList>
    </citation>
    <scope>NUCLEOTIDE SEQUENCE</scope>
    <source>
        <strain evidence="2">NC1722</strain>
    </source>
</reference>
<dbReference type="Proteomes" id="UP001221898">
    <property type="component" value="Unassembled WGS sequence"/>
</dbReference>
<evidence type="ECO:0000256" key="1">
    <source>
        <dbReference type="SAM" id="MobiDB-lite"/>
    </source>
</evidence>
<proteinExistence type="predicted"/>
<evidence type="ECO:0000313" key="2">
    <source>
        <dbReference type="EMBL" id="KAJ8362399.1"/>
    </source>
</evidence>
<dbReference type="AlphaFoldDB" id="A0AAD7R4B8"/>
<comment type="caution">
    <text evidence="2">The sequence shown here is derived from an EMBL/GenBank/DDBJ whole genome shotgun (WGS) entry which is preliminary data.</text>
</comment>
<organism evidence="2 3">
    <name type="scientific">Aldrovandia affinis</name>
    <dbReference type="NCBI Taxonomy" id="143900"/>
    <lineage>
        <taxon>Eukaryota</taxon>
        <taxon>Metazoa</taxon>
        <taxon>Chordata</taxon>
        <taxon>Craniata</taxon>
        <taxon>Vertebrata</taxon>
        <taxon>Euteleostomi</taxon>
        <taxon>Actinopterygii</taxon>
        <taxon>Neopterygii</taxon>
        <taxon>Teleostei</taxon>
        <taxon>Notacanthiformes</taxon>
        <taxon>Halosauridae</taxon>
        <taxon>Aldrovandia</taxon>
    </lineage>
</organism>
<evidence type="ECO:0000313" key="3">
    <source>
        <dbReference type="Proteomes" id="UP001221898"/>
    </source>
</evidence>
<keyword evidence="3" id="KW-1185">Reference proteome</keyword>
<accession>A0AAD7R4B8</accession>
<sequence length="212" mass="22894">MVALPTSADRETPAEWGDSEEPMDAGVAEWNKIPLRKRPLSGEHEEGRGHKEAPSIPLVKTVLKCSRGRGRGLTRFFAPLWSWNRLPRFPTRSAGRSPGWVLNPMRSIRGSAIIRERRRYRRRVPAPVSLDSALPVPDSATALLPPVSAPGAEDGGVAVATAAQAGRRLEVIRELPGCLSTSRSLILGGDFNLCLDGGEAGGRKLPTTLPEP</sequence>
<feature type="region of interest" description="Disordered" evidence="1">
    <location>
        <begin position="1"/>
        <end position="53"/>
    </location>
</feature>
<gene>
    <name evidence="2" type="ORF">AAFF_G00375890</name>
</gene>
<feature type="compositionally biased region" description="Basic and acidic residues" evidence="1">
    <location>
        <begin position="40"/>
        <end position="53"/>
    </location>
</feature>
<protein>
    <submittedName>
        <fullName evidence="2">Uncharacterized protein</fullName>
    </submittedName>
</protein>